<reference evidence="2 3" key="2">
    <citation type="journal article" date="2016" name="Genome Announc.">
        <title>Complete Genome Sequence of Algoriphagus sp. Strain M8-2, Isolated from a Brackish Lake.</title>
        <authorList>
            <person name="Muraguchi Y."/>
            <person name="Kushimoto K."/>
            <person name="Ohtsubo Y."/>
            <person name="Suzuki T."/>
            <person name="Dohra H."/>
            <person name="Kimbara K."/>
            <person name="Shintani M."/>
        </authorList>
    </citation>
    <scope>NUCLEOTIDE SEQUENCE [LARGE SCALE GENOMIC DNA]</scope>
    <source>
        <strain evidence="2 3">M8-2</strain>
    </source>
</reference>
<evidence type="ECO:0008006" key="4">
    <source>
        <dbReference type="Google" id="ProtNLM"/>
    </source>
</evidence>
<feature type="transmembrane region" description="Helical" evidence="1">
    <location>
        <begin position="303"/>
        <end position="323"/>
    </location>
</feature>
<accession>A0A142ERV3</accession>
<evidence type="ECO:0000313" key="2">
    <source>
        <dbReference type="EMBL" id="AMQ57858.1"/>
    </source>
</evidence>
<protein>
    <recommendedName>
        <fullName evidence="4">Galactose oxidase</fullName>
    </recommendedName>
</protein>
<dbReference type="Proteomes" id="UP000073816">
    <property type="component" value="Chromosome"/>
</dbReference>
<dbReference type="InterPro" id="IPR011043">
    <property type="entry name" value="Gal_Oxase/kelch_b-propeller"/>
</dbReference>
<evidence type="ECO:0000256" key="1">
    <source>
        <dbReference type="SAM" id="Phobius"/>
    </source>
</evidence>
<dbReference type="AlphaFoldDB" id="A0A142ERV3"/>
<organism evidence="2 3">
    <name type="scientific">Algoriphagus sanaruensis</name>
    <dbReference type="NCBI Taxonomy" id="1727163"/>
    <lineage>
        <taxon>Bacteria</taxon>
        <taxon>Pseudomonadati</taxon>
        <taxon>Bacteroidota</taxon>
        <taxon>Cytophagia</taxon>
        <taxon>Cytophagales</taxon>
        <taxon>Cyclobacteriaceae</taxon>
        <taxon>Algoriphagus</taxon>
    </lineage>
</organism>
<dbReference type="KEGG" id="alm:AO498_15500"/>
<dbReference type="SUPFAM" id="SSF50965">
    <property type="entry name" value="Galactose oxidase, central domain"/>
    <property type="match status" value="1"/>
</dbReference>
<keyword evidence="1" id="KW-1133">Transmembrane helix</keyword>
<dbReference type="STRING" id="1727163.AO498_15500"/>
<keyword evidence="1" id="KW-0472">Membrane</keyword>
<gene>
    <name evidence="2" type="ORF">AO498_15500</name>
</gene>
<dbReference type="EMBL" id="CP012836">
    <property type="protein sequence ID" value="AMQ57858.1"/>
    <property type="molecule type" value="Genomic_DNA"/>
</dbReference>
<dbReference type="PATRIC" id="fig|1727163.4.peg.3252"/>
<keyword evidence="3" id="KW-1185">Reference proteome</keyword>
<sequence>MLSFSGFSQTFQRAVIHNEDWKKSSKSNFLTNEISREVLIQLDSTYKDAPSAYSFLMDSKGSIYVFVQCTFDFYLLEENKLHKIYKFNNRGYTCGATPFQRDGRFFLLGGSGFWKNHSDLMKFDSLYGSWELVRTEYQPDDYLPLGAFQNSKGITALFGNHYNPRNSVRNTEEMGYFLDWKTQEWSPISIEIEGVDLAYLRKNYSTDFLETEHFVFLASNTELKNLGWNIIDKETGEIFVYPDTRNFEVFSSPYIEIFGDLVSYMDPKGKEMQIDLGQIHQASLKVGQINYGVSSSSPPNKNLIVYVFGVIGFFIVVLAGLGIKNFQRKKSKLTRTIENEEVDISSEVISELLTKEGEKLTTESLDLILKIDHTQNFDSRRIKRSRLINEINQEYKKMKNKELIVRERNPNDKRFFFYMINS</sequence>
<reference evidence="3" key="1">
    <citation type="submission" date="2015-09" db="EMBL/GenBank/DDBJ databases">
        <title>Complete sequence of Algoriphagus sp. M8-2.</title>
        <authorList>
            <person name="Shintani M."/>
        </authorList>
    </citation>
    <scope>NUCLEOTIDE SEQUENCE [LARGE SCALE GENOMIC DNA]</scope>
    <source>
        <strain evidence="3">M8-2</strain>
    </source>
</reference>
<name>A0A142ERV3_9BACT</name>
<evidence type="ECO:0000313" key="3">
    <source>
        <dbReference type="Proteomes" id="UP000073816"/>
    </source>
</evidence>
<proteinExistence type="predicted"/>
<keyword evidence="1" id="KW-0812">Transmembrane</keyword>